<dbReference type="AlphaFoldDB" id="A0A8H5WUD3"/>
<reference evidence="1 2" key="1">
    <citation type="submission" date="2020-05" db="EMBL/GenBank/DDBJ databases">
        <title>Identification and distribution of gene clusters putatively required for synthesis of sphingolipid metabolism inhibitors in phylogenetically diverse species of the filamentous fungus Fusarium.</title>
        <authorList>
            <person name="Kim H.-S."/>
            <person name="Busman M."/>
            <person name="Brown D.W."/>
            <person name="Divon H."/>
            <person name="Uhlig S."/>
            <person name="Proctor R.H."/>
        </authorList>
    </citation>
    <scope>NUCLEOTIDE SEQUENCE [LARGE SCALE GENOMIC DNA]</scope>
    <source>
        <strain evidence="1 2">NRRL 20693</strain>
    </source>
</reference>
<dbReference type="PANTHER" id="PTHR35332">
    <property type="entry name" value="REGULATION OF ENOLASE PROTEIN 1"/>
    <property type="match status" value="1"/>
</dbReference>
<dbReference type="Gene3D" id="2.60.120.200">
    <property type="match status" value="1"/>
</dbReference>
<dbReference type="InterPro" id="IPR009784">
    <property type="entry name" value="DUF1349"/>
</dbReference>
<name>A0A8H5WUD3_FUSHE</name>
<evidence type="ECO:0000313" key="1">
    <source>
        <dbReference type="EMBL" id="KAF5675857.1"/>
    </source>
</evidence>
<organism evidence="1 2">
    <name type="scientific">Fusarium heterosporum</name>
    <dbReference type="NCBI Taxonomy" id="42747"/>
    <lineage>
        <taxon>Eukaryota</taxon>
        <taxon>Fungi</taxon>
        <taxon>Dikarya</taxon>
        <taxon>Ascomycota</taxon>
        <taxon>Pezizomycotina</taxon>
        <taxon>Sordariomycetes</taxon>
        <taxon>Hypocreomycetidae</taxon>
        <taxon>Hypocreales</taxon>
        <taxon>Nectriaceae</taxon>
        <taxon>Fusarium</taxon>
        <taxon>Fusarium heterosporum species complex</taxon>
    </lineage>
</organism>
<accession>A0A8H5WUD3</accession>
<comment type="caution">
    <text evidence="1">The sequence shown here is derived from an EMBL/GenBank/DDBJ whole genome shotgun (WGS) entry which is preliminary data.</text>
</comment>
<keyword evidence="2" id="KW-1185">Reference proteome</keyword>
<dbReference type="Pfam" id="PF07081">
    <property type="entry name" value="DUF1349"/>
    <property type="match status" value="1"/>
</dbReference>
<dbReference type="PANTHER" id="PTHR35332:SF2">
    <property type="entry name" value="REGULATION OF ENOLASE PROTEIN 1"/>
    <property type="match status" value="1"/>
</dbReference>
<protein>
    <submittedName>
        <fullName evidence="1">Uncharacterized protein</fullName>
    </submittedName>
</protein>
<dbReference type="OrthoDB" id="42525at2759"/>
<proteinExistence type="predicted"/>
<gene>
    <name evidence="1" type="ORF">FHETE_2460</name>
</gene>
<dbReference type="EMBL" id="JAAGWQ010000037">
    <property type="protein sequence ID" value="KAF5675857.1"/>
    <property type="molecule type" value="Genomic_DNA"/>
</dbReference>
<sequence length="199" mass="22647">METPFTVKAKPGGDIWKQPPSTDVFTAPFRPHSIAPLKHFISATLSFRTTYTHQYDQACLLLSFTKPTSSTPRKWIKTGIELYNDHPRYSTVTCDNWADWSVERVSPEDETGVKNGEKCVTVKVMKVEDALGVCLWTYRIDENGEKTPLRQTNWPYGENGGEGWELEVSAAVARPNKDVKEELEATFDKFEVEWEKPTA</sequence>
<evidence type="ECO:0000313" key="2">
    <source>
        <dbReference type="Proteomes" id="UP000567885"/>
    </source>
</evidence>
<dbReference type="Proteomes" id="UP000567885">
    <property type="component" value="Unassembled WGS sequence"/>
</dbReference>